<keyword evidence="2 5" id="KW-0378">Hydrolase</keyword>
<gene>
    <name evidence="7" type="ORF">F2A58_18680</name>
</gene>
<feature type="binding site" evidence="5">
    <location>
        <begin position="127"/>
        <end position="134"/>
    </location>
    <ligand>
        <name>ATP</name>
        <dbReference type="ChEBI" id="CHEBI:30616"/>
    </ligand>
</feature>
<dbReference type="Pfam" id="PF00580">
    <property type="entry name" value="UvrD-helicase"/>
    <property type="match status" value="2"/>
</dbReference>
<feature type="domain" description="UvrD-like helicase ATP-binding" evidence="6">
    <location>
        <begin position="106"/>
        <end position="607"/>
    </location>
</feature>
<dbReference type="EMBL" id="AAKGZA010000023">
    <property type="protein sequence ID" value="ECR6697186.1"/>
    <property type="molecule type" value="Genomic_DNA"/>
</dbReference>
<name>A0A5Z3B4K2_SALER</name>
<dbReference type="SUPFAM" id="SSF52540">
    <property type="entry name" value="P-loop containing nucleoside triphosphate hydrolases"/>
    <property type="match status" value="1"/>
</dbReference>
<sequence length="797" mass="91406">MFMARLIKKIASWLIRDELEQIREKTLLAGIKKGDESGYARGFKEGRQIGYDEGKSVFVLEDARTVNINPTIDNSIYGPRKFRVSHDLSEQMKTAVATAVSGGRISPPTQAQWDMILSDHPVTCVVAGAGSGKSTTLVLRVVFMHCYLNIPLSEITVISFTRDSCRELREKIYKVLKLWRQDLKSEQVKNLVRTFHSTLSAFGRDILGRRQWFDLLKSNDENLITEDIDIDNPLSAGKLNTAQKILLNDAYFHLFNENDCFKEHIVSLMKLSILSFQEDKDAPKQVALNIAASRDLCLAKKLNEVWTERGLWPIEGVTAEPVECVRTRDGRTFYANGIIKATGEPVFLTGGIDRDYFFDKKELFYYTALHGKEESFPMISCISIRNKILAWGCDKTCVFLDSTSKLTILKYISSGNVQEAPFFDIKLNGELTETNIVEAFYQQASFIECMGMEVTYAMNAIRPFKDKCVEYHFSKILPVFWSCFEKIIYEKGYITFNRAFLILSNPEFLKKNRTKLLRRYDSLRHLLIDEFQDISPQITMWLKSVQQELARQEQEPSIMAIGDDWQSIYSWRGSSPEIFMKFPQFFAAHESLRKCKVVAMMDNFRSDSKILYDAELLMKSVRKKIDKQSQSCRKPDGDESGVEFIDYDPDDDIWVQNVVRCIQEQVLLVSKQTKCDKNKVIVLSRTNVTLKRIISAGRFGKGVVFHTIHTAKGLQGEVAVILEDSRSLNDHRFRNRIYDVVDFFSSTYDEAMEDEALRLAYVAVTRGVKRVFWFAPQKSSGAYHIMKTACVRAGKLQ</sequence>
<evidence type="ECO:0000256" key="2">
    <source>
        <dbReference type="ARBA" id="ARBA00022801"/>
    </source>
</evidence>
<evidence type="ECO:0000256" key="5">
    <source>
        <dbReference type="PROSITE-ProRule" id="PRU00560"/>
    </source>
</evidence>
<reference evidence="7" key="1">
    <citation type="submission" date="2019-09" db="EMBL/GenBank/DDBJ databases">
        <authorList>
            <consortium name="PulseNet: The National Subtyping Network for Foodborne Disease Surveillance"/>
            <person name="Tarr C.L."/>
            <person name="Trees E."/>
            <person name="Katz L.S."/>
            <person name="Carleton-Romer H.A."/>
            <person name="Stroika S."/>
            <person name="Kucerova Z."/>
            <person name="Roache K.F."/>
            <person name="Sabol A.L."/>
            <person name="Besser J."/>
            <person name="Gerner-Smidt P."/>
        </authorList>
    </citation>
    <scope>NUCLEOTIDE SEQUENCE</scope>
    <source>
        <strain evidence="7">PNUSAS096589</strain>
    </source>
</reference>
<dbReference type="InterPro" id="IPR000212">
    <property type="entry name" value="DNA_helicase_UvrD/REP"/>
</dbReference>
<accession>A0A5Z3B4K2</accession>
<comment type="caution">
    <text evidence="7">The sequence shown here is derived from an EMBL/GenBank/DDBJ whole genome shotgun (WGS) entry which is preliminary data.</text>
</comment>
<organism evidence="7">
    <name type="scientific">Salmonella enterica</name>
    <name type="common">Salmonella choleraesuis</name>
    <dbReference type="NCBI Taxonomy" id="28901"/>
    <lineage>
        <taxon>Bacteria</taxon>
        <taxon>Pseudomonadati</taxon>
        <taxon>Pseudomonadota</taxon>
        <taxon>Gammaproteobacteria</taxon>
        <taxon>Enterobacterales</taxon>
        <taxon>Enterobacteriaceae</taxon>
        <taxon>Salmonella</taxon>
    </lineage>
</organism>
<evidence type="ECO:0000256" key="4">
    <source>
        <dbReference type="ARBA" id="ARBA00022840"/>
    </source>
</evidence>
<dbReference type="GO" id="GO:0016787">
    <property type="term" value="F:hydrolase activity"/>
    <property type="evidence" value="ECO:0007669"/>
    <property type="project" value="UniProtKB-UniRule"/>
</dbReference>
<dbReference type="PROSITE" id="PS51198">
    <property type="entry name" value="UVRD_HELICASE_ATP_BIND"/>
    <property type="match status" value="1"/>
</dbReference>
<evidence type="ECO:0000259" key="6">
    <source>
        <dbReference type="PROSITE" id="PS51198"/>
    </source>
</evidence>
<evidence type="ECO:0000256" key="1">
    <source>
        <dbReference type="ARBA" id="ARBA00022741"/>
    </source>
</evidence>
<keyword evidence="3 5" id="KW-0347">Helicase</keyword>
<dbReference type="GO" id="GO:0043138">
    <property type="term" value="F:3'-5' DNA helicase activity"/>
    <property type="evidence" value="ECO:0007669"/>
    <property type="project" value="TreeGrafter"/>
</dbReference>
<dbReference type="InterPro" id="IPR027417">
    <property type="entry name" value="P-loop_NTPase"/>
</dbReference>
<dbReference type="PANTHER" id="PTHR11070">
    <property type="entry name" value="UVRD / RECB / PCRA DNA HELICASE FAMILY MEMBER"/>
    <property type="match status" value="1"/>
</dbReference>
<evidence type="ECO:0000313" key="7">
    <source>
        <dbReference type="EMBL" id="ECR6697186.1"/>
    </source>
</evidence>
<evidence type="ECO:0000256" key="3">
    <source>
        <dbReference type="ARBA" id="ARBA00022806"/>
    </source>
</evidence>
<dbReference type="PANTHER" id="PTHR11070:SF63">
    <property type="entry name" value="DNA HELICASE IV"/>
    <property type="match status" value="1"/>
</dbReference>
<proteinExistence type="predicted"/>
<dbReference type="AlphaFoldDB" id="A0A5Z3B4K2"/>
<dbReference type="GO" id="GO:0003677">
    <property type="term" value="F:DNA binding"/>
    <property type="evidence" value="ECO:0007669"/>
    <property type="project" value="InterPro"/>
</dbReference>
<protein>
    <submittedName>
        <fullName evidence="7">AAA family ATPase</fullName>
    </submittedName>
</protein>
<dbReference type="Gene3D" id="3.40.50.300">
    <property type="entry name" value="P-loop containing nucleotide triphosphate hydrolases"/>
    <property type="match status" value="3"/>
</dbReference>
<keyword evidence="1 5" id="KW-0547">Nucleotide-binding</keyword>
<dbReference type="GO" id="GO:0000725">
    <property type="term" value="P:recombinational repair"/>
    <property type="evidence" value="ECO:0007669"/>
    <property type="project" value="TreeGrafter"/>
</dbReference>
<dbReference type="GO" id="GO:0005524">
    <property type="term" value="F:ATP binding"/>
    <property type="evidence" value="ECO:0007669"/>
    <property type="project" value="UniProtKB-UniRule"/>
</dbReference>
<keyword evidence="4 5" id="KW-0067">ATP-binding</keyword>
<dbReference type="InterPro" id="IPR014016">
    <property type="entry name" value="UvrD-like_ATP-bd"/>
</dbReference>